<proteinExistence type="predicted"/>
<sequence length="198" mass="22719">MTTLFRARNNREHGLSMIELLLIIAALGLILGALYQFLLLANRQSRSTTFKQISVDQVNLLLKSISQEVRNALLVNINSEGGDINYFDSQIEEENPQPFLLFTLFIPDPEEESENLEVRYEIVLNKNLWEDKGEKVYMLQKSIYRESSLVKSTVLIDNIYSLEVERTSQKISIEVGVVLGNRIRYFHTSVTVRNPLPA</sequence>
<accession>A0ABZ2YCU0</accession>
<keyword evidence="1" id="KW-0812">Transmembrane</keyword>
<dbReference type="EMBL" id="CP121689">
    <property type="protein sequence ID" value="WZL76820.1"/>
    <property type="molecule type" value="Genomic_DNA"/>
</dbReference>
<keyword evidence="1" id="KW-0472">Membrane</keyword>
<gene>
    <name evidence="2" type="ORF">QBE54_03575</name>
</gene>
<organism evidence="2 3">
    <name type="scientific">Thermatribacter velox</name>
    <dbReference type="NCBI Taxonomy" id="3039681"/>
    <lineage>
        <taxon>Bacteria</taxon>
        <taxon>Pseudomonadati</taxon>
        <taxon>Atribacterota</taxon>
        <taxon>Atribacteria</taxon>
        <taxon>Atribacterales</taxon>
        <taxon>Thermatribacteraceae</taxon>
        <taxon>Thermatribacter</taxon>
    </lineage>
</organism>
<keyword evidence="3" id="KW-1185">Reference proteome</keyword>
<evidence type="ECO:0008006" key="4">
    <source>
        <dbReference type="Google" id="ProtNLM"/>
    </source>
</evidence>
<evidence type="ECO:0000313" key="3">
    <source>
        <dbReference type="Proteomes" id="UP001461341"/>
    </source>
</evidence>
<name>A0ABZ2YCU0_9BACT</name>
<evidence type="ECO:0000256" key="1">
    <source>
        <dbReference type="SAM" id="Phobius"/>
    </source>
</evidence>
<evidence type="ECO:0000313" key="2">
    <source>
        <dbReference type="EMBL" id="WZL76820.1"/>
    </source>
</evidence>
<feature type="transmembrane region" description="Helical" evidence="1">
    <location>
        <begin position="20"/>
        <end position="41"/>
    </location>
</feature>
<dbReference type="RefSeq" id="WP_369018984.1">
    <property type="nucleotide sequence ID" value="NZ_CP121689.1"/>
</dbReference>
<reference evidence="2 3" key="1">
    <citation type="submission" date="2023-03" db="EMBL/GenBank/DDBJ databases">
        <title>Novel Species.</title>
        <authorList>
            <person name="Ma S."/>
        </authorList>
    </citation>
    <scope>NUCLEOTIDE SEQUENCE [LARGE SCALE GENOMIC DNA]</scope>
    <source>
        <strain evidence="2 3">B11</strain>
    </source>
</reference>
<dbReference type="Proteomes" id="UP001461341">
    <property type="component" value="Chromosome"/>
</dbReference>
<protein>
    <recommendedName>
        <fullName evidence="4">Prepilin-type N-terminal cleavage/methylation domain-containing protein</fullName>
    </recommendedName>
</protein>
<keyword evidence="1" id="KW-1133">Transmembrane helix</keyword>